<feature type="region of interest" description="Disordered" evidence="1">
    <location>
        <begin position="1"/>
        <end position="38"/>
    </location>
</feature>
<dbReference type="EMBL" id="CAJEWN010000020">
    <property type="protein sequence ID" value="CAD2137653.1"/>
    <property type="molecule type" value="Genomic_DNA"/>
</dbReference>
<reference evidence="2 3" key="1">
    <citation type="submission" date="2020-08" db="EMBL/GenBank/DDBJ databases">
        <authorList>
            <person name="Koutsovoulos G."/>
            <person name="Danchin GJ E."/>
        </authorList>
    </citation>
    <scope>NUCLEOTIDE SEQUENCE [LARGE SCALE GENOMIC DNA]</scope>
</reference>
<evidence type="ECO:0000313" key="3">
    <source>
        <dbReference type="Proteomes" id="UP000580250"/>
    </source>
</evidence>
<evidence type="ECO:0000256" key="1">
    <source>
        <dbReference type="SAM" id="MobiDB-lite"/>
    </source>
</evidence>
<name>A0A6V7TYT0_MELEN</name>
<sequence>MLLKDGYGQNGYSPSRTNGRGRMGAETNGRKTNRRETFGRPKLFFPSKLFCSGSGQLSPANSVPPIQSLDFFMEKEQRAPRLGAHSWARTIGRGTFGRGTIGRPL</sequence>
<proteinExistence type="predicted"/>
<evidence type="ECO:0000313" key="2">
    <source>
        <dbReference type="EMBL" id="CAD2137653.1"/>
    </source>
</evidence>
<dbReference type="AlphaFoldDB" id="A0A6V7TYT0"/>
<gene>
    <name evidence="2" type="ORF">MENT_LOCUS5505</name>
</gene>
<protein>
    <submittedName>
        <fullName evidence="2">Uncharacterized protein</fullName>
    </submittedName>
</protein>
<dbReference type="Proteomes" id="UP000580250">
    <property type="component" value="Unassembled WGS sequence"/>
</dbReference>
<comment type="caution">
    <text evidence="2">The sequence shown here is derived from an EMBL/GenBank/DDBJ whole genome shotgun (WGS) entry which is preliminary data.</text>
</comment>
<accession>A0A6V7TYT0</accession>
<organism evidence="2 3">
    <name type="scientific">Meloidogyne enterolobii</name>
    <name type="common">Root-knot nematode worm</name>
    <name type="synonym">Meloidogyne mayaguensis</name>
    <dbReference type="NCBI Taxonomy" id="390850"/>
    <lineage>
        <taxon>Eukaryota</taxon>
        <taxon>Metazoa</taxon>
        <taxon>Ecdysozoa</taxon>
        <taxon>Nematoda</taxon>
        <taxon>Chromadorea</taxon>
        <taxon>Rhabditida</taxon>
        <taxon>Tylenchina</taxon>
        <taxon>Tylenchomorpha</taxon>
        <taxon>Tylenchoidea</taxon>
        <taxon>Meloidogynidae</taxon>
        <taxon>Meloidogyninae</taxon>
        <taxon>Meloidogyne</taxon>
    </lineage>
</organism>